<dbReference type="STRING" id="503106.A0A218YSQ2"/>
<evidence type="ECO:0000313" key="6">
    <source>
        <dbReference type="Proteomes" id="UP000242519"/>
    </source>
</evidence>
<dbReference type="OrthoDB" id="5390at2759"/>
<evidence type="ECO:0000256" key="2">
    <source>
        <dbReference type="SAM" id="MobiDB-lite"/>
    </source>
</evidence>
<gene>
    <name evidence="5" type="ORF">B2J93_4132</name>
</gene>
<proteinExistence type="inferred from homology"/>
<feature type="region of interest" description="Disordered" evidence="2">
    <location>
        <begin position="273"/>
        <end position="306"/>
    </location>
</feature>
<dbReference type="PANTHER" id="PTHR13191:SF0">
    <property type="entry name" value="RIBOSOMAL RNA-PROCESSING PROTEIN 7 HOMOLOG A-RELATED"/>
    <property type="match status" value="1"/>
</dbReference>
<name>A0A218YSQ2_9HELO</name>
<dbReference type="FunCoup" id="A0A218YSQ2">
    <property type="interactions" value="226"/>
</dbReference>
<dbReference type="Pfam" id="PF12923">
    <property type="entry name" value="RRP7"/>
    <property type="match status" value="1"/>
</dbReference>
<comment type="caution">
    <text evidence="5">The sequence shown here is derived from an EMBL/GenBank/DDBJ whole genome shotgun (WGS) entry which is preliminary data.</text>
</comment>
<protein>
    <submittedName>
        <fullName evidence="5">Uncharacterized protein</fullName>
    </submittedName>
</protein>
<dbReference type="Gene3D" id="6.10.250.1770">
    <property type="match status" value="1"/>
</dbReference>
<dbReference type="InParanoid" id="A0A218YSQ2"/>
<evidence type="ECO:0000313" key="5">
    <source>
        <dbReference type="EMBL" id="OWO98191.1"/>
    </source>
</evidence>
<evidence type="ECO:0000259" key="3">
    <source>
        <dbReference type="Pfam" id="PF12923"/>
    </source>
</evidence>
<dbReference type="CDD" id="cd12293">
    <property type="entry name" value="dRRM_Rrp7p"/>
    <property type="match status" value="1"/>
</dbReference>
<dbReference type="CDD" id="cd12950">
    <property type="entry name" value="RRP7_Rrp7p"/>
    <property type="match status" value="1"/>
</dbReference>
<comment type="similarity">
    <text evidence="1">Belongs to the RRP7 family.</text>
</comment>
<feature type="domain" description="Rrp7 RRM-like N-terminal" evidence="4">
    <location>
        <begin position="4"/>
        <end position="182"/>
    </location>
</feature>
<sequence length="306" mass="34639">MSQIGAYTVLPVRIPSTPAYPEPTTHTIYLRPHHPKIPTEHDSRSLFLVNVPIDSTCAHLRAVFTSLVGAGRYESVSFEHEKKSTPAATPLAKTTKGTNKKRKRGEEPVPLELPQIWDRELHRSGSTAVVRLVDDKSVESVLKAAKKLHKSSKESSRPVWSSGITDGDTRAPALGSARYASHQRLRYPPRATLQRNVDAFMTAFNAAEEQKAHDAKRQRGVPDEDGFVTVTRGGRTGPARMADAERKRSEMEAKEAGKRGAMGDFYRFQMRERRKEEQGELVRRFEEDRRRVGEMKERRGRFRPEK</sequence>
<dbReference type="InterPro" id="IPR040446">
    <property type="entry name" value="RRP7"/>
</dbReference>
<feature type="domain" description="Ribosomal RNA-processing protein 7 C-terminal" evidence="3">
    <location>
        <begin position="185"/>
        <end position="305"/>
    </location>
</feature>
<feature type="region of interest" description="Disordered" evidence="2">
    <location>
        <begin position="79"/>
        <end position="108"/>
    </location>
</feature>
<dbReference type="EMBL" id="MZNU01000405">
    <property type="protein sequence ID" value="OWO98191.1"/>
    <property type="molecule type" value="Genomic_DNA"/>
</dbReference>
<dbReference type="GO" id="GO:0000028">
    <property type="term" value="P:ribosomal small subunit assembly"/>
    <property type="evidence" value="ECO:0007669"/>
    <property type="project" value="TreeGrafter"/>
</dbReference>
<dbReference type="Pfam" id="PF17799">
    <property type="entry name" value="RRM_Rrp7"/>
    <property type="match status" value="1"/>
</dbReference>
<evidence type="ECO:0000259" key="4">
    <source>
        <dbReference type="Pfam" id="PF17799"/>
    </source>
</evidence>
<reference evidence="5 6" key="1">
    <citation type="submission" date="2017-04" db="EMBL/GenBank/DDBJ databases">
        <title>Draft genome sequence of Marssonina coronaria NL1: causal agent of apple blotch.</title>
        <authorList>
            <person name="Cheng Q."/>
        </authorList>
    </citation>
    <scope>NUCLEOTIDE SEQUENCE [LARGE SCALE GENOMIC DNA]</scope>
    <source>
        <strain evidence="5 6">NL1</strain>
    </source>
</reference>
<dbReference type="GO" id="GO:0032545">
    <property type="term" value="C:CURI complex"/>
    <property type="evidence" value="ECO:0007669"/>
    <property type="project" value="TreeGrafter"/>
</dbReference>
<dbReference type="GO" id="GO:0006364">
    <property type="term" value="P:rRNA processing"/>
    <property type="evidence" value="ECO:0007669"/>
    <property type="project" value="TreeGrafter"/>
</dbReference>
<accession>A0A218YSQ2</accession>
<dbReference type="InterPro" id="IPR040447">
    <property type="entry name" value="RRM_Rrp7"/>
</dbReference>
<feature type="compositionally biased region" description="Basic and acidic residues" evidence="2">
    <location>
        <begin position="210"/>
        <end position="222"/>
    </location>
</feature>
<organism evidence="5 6">
    <name type="scientific">Diplocarpon coronariae</name>
    <dbReference type="NCBI Taxonomy" id="2795749"/>
    <lineage>
        <taxon>Eukaryota</taxon>
        <taxon>Fungi</taxon>
        <taxon>Dikarya</taxon>
        <taxon>Ascomycota</taxon>
        <taxon>Pezizomycotina</taxon>
        <taxon>Leotiomycetes</taxon>
        <taxon>Helotiales</taxon>
        <taxon>Drepanopezizaceae</taxon>
        <taxon>Diplocarpon</taxon>
    </lineage>
</organism>
<dbReference type="AlphaFoldDB" id="A0A218YSQ2"/>
<evidence type="ECO:0000256" key="1">
    <source>
        <dbReference type="ARBA" id="ARBA00006110"/>
    </source>
</evidence>
<keyword evidence="6" id="KW-1185">Reference proteome</keyword>
<dbReference type="InterPro" id="IPR024326">
    <property type="entry name" value="RRP7_C"/>
</dbReference>
<feature type="compositionally biased region" description="Low complexity" evidence="2">
    <location>
        <begin position="85"/>
        <end position="97"/>
    </location>
</feature>
<feature type="compositionally biased region" description="Basic and acidic residues" evidence="2">
    <location>
        <begin position="242"/>
        <end position="258"/>
    </location>
</feature>
<dbReference type="PANTHER" id="PTHR13191">
    <property type="entry name" value="RIBOSOMAL RNA PROCESSING PROTEIN 7-RELATED"/>
    <property type="match status" value="1"/>
</dbReference>
<dbReference type="Proteomes" id="UP000242519">
    <property type="component" value="Unassembled WGS sequence"/>
</dbReference>
<dbReference type="GO" id="GO:0034456">
    <property type="term" value="C:UTP-C complex"/>
    <property type="evidence" value="ECO:0007669"/>
    <property type="project" value="TreeGrafter"/>
</dbReference>
<feature type="region of interest" description="Disordered" evidence="2">
    <location>
        <begin position="210"/>
        <end position="258"/>
    </location>
</feature>